<keyword evidence="14" id="KW-0968">Cytoplasmic vesicle</keyword>
<evidence type="ECO:0000256" key="27">
    <source>
        <dbReference type="SAM" id="Phobius"/>
    </source>
</evidence>
<evidence type="ECO:0000256" key="26">
    <source>
        <dbReference type="SAM" id="MobiDB-lite"/>
    </source>
</evidence>
<evidence type="ECO:0000256" key="15">
    <source>
        <dbReference type="ARBA" id="ARBA00050101"/>
    </source>
</evidence>
<comment type="catalytic activity">
    <reaction evidence="18">
        <text>N-acetyl-L-aspartyl-L-glutamate(out) = N-acetyl-L-aspartyl-L-glutamate(in)</text>
        <dbReference type="Rhea" id="RHEA:72599"/>
        <dbReference type="ChEBI" id="CHEBI:76931"/>
    </reaction>
    <physiologicalReaction direction="left-to-right" evidence="18">
        <dbReference type="Rhea" id="RHEA:72600"/>
    </physiologicalReaction>
</comment>
<dbReference type="PANTHER" id="PTHR11662:SF399">
    <property type="entry name" value="FI19708P1-RELATED"/>
    <property type="match status" value="1"/>
</dbReference>
<dbReference type="InterPro" id="IPR036259">
    <property type="entry name" value="MFS_trans_sf"/>
</dbReference>
<dbReference type="AlphaFoldDB" id="A0AAV2RQP2"/>
<evidence type="ECO:0000256" key="25">
    <source>
        <dbReference type="ARBA" id="ARBA00081925"/>
    </source>
</evidence>
<feature type="transmembrane region" description="Helical" evidence="27">
    <location>
        <begin position="362"/>
        <end position="381"/>
    </location>
</feature>
<keyword evidence="6" id="KW-1003">Cell membrane</keyword>
<feature type="domain" description="Major facilitator superfamily (MFS) profile" evidence="28">
    <location>
        <begin position="80"/>
        <end position="516"/>
    </location>
</feature>
<evidence type="ECO:0000256" key="9">
    <source>
        <dbReference type="ARBA" id="ARBA00022989"/>
    </source>
</evidence>
<evidence type="ECO:0000256" key="22">
    <source>
        <dbReference type="ARBA" id="ARBA00069713"/>
    </source>
</evidence>
<evidence type="ECO:0000256" key="20">
    <source>
        <dbReference type="ARBA" id="ARBA00051612"/>
    </source>
</evidence>
<feature type="transmembrane region" description="Helical" evidence="27">
    <location>
        <begin position="167"/>
        <end position="187"/>
    </location>
</feature>
<keyword evidence="30" id="KW-1185">Reference proteome</keyword>
<evidence type="ECO:0000256" key="5">
    <source>
        <dbReference type="ARBA" id="ARBA00022448"/>
    </source>
</evidence>
<dbReference type="PROSITE" id="PS50850">
    <property type="entry name" value="MFS"/>
    <property type="match status" value="1"/>
</dbReference>
<dbReference type="Pfam" id="PF07690">
    <property type="entry name" value="MFS_1"/>
    <property type="match status" value="1"/>
</dbReference>
<keyword evidence="8" id="KW-0769">Symport</keyword>
<dbReference type="CDD" id="cd17318">
    <property type="entry name" value="MFS_SLC17"/>
    <property type="match status" value="1"/>
</dbReference>
<evidence type="ECO:0000256" key="24">
    <source>
        <dbReference type="ARBA" id="ARBA00081195"/>
    </source>
</evidence>
<protein>
    <recommendedName>
        <fullName evidence="22">Sialin</fullName>
    </recommendedName>
    <alternativeName>
        <fullName evidence="25">H(+)/nitrate cotransporter</fullName>
    </alternativeName>
    <alternativeName>
        <fullName evidence="23">H(+)/sialic acid cotransporter</fullName>
    </alternativeName>
    <alternativeName>
        <fullName evidence="24">Vesicular excitatory amino acid transporter</fullName>
    </alternativeName>
</protein>
<evidence type="ECO:0000256" key="4">
    <source>
        <dbReference type="ARBA" id="ARBA00004656"/>
    </source>
</evidence>
<dbReference type="FunFam" id="1.20.1250.20:FF:000003">
    <property type="entry name" value="Solute carrier family 17 member 3"/>
    <property type="match status" value="1"/>
</dbReference>
<feature type="transmembrane region" description="Helical" evidence="27">
    <location>
        <begin position="228"/>
        <end position="250"/>
    </location>
</feature>
<dbReference type="InterPro" id="IPR011701">
    <property type="entry name" value="MFS"/>
</dbReference>
<evidence type="ECO:0000256" key="19">
    <source>
        <dbReference type="ARBA" id="ARBA00051447"/>
    </source>
</evidence>
<evidence type="ECO:0000256" key="6">
    <source>
        <dbReference type="ARBA" id="ARBA00022475"/>
    </source>
</evidence>
<feature type="compositionally biased region" description="Basic and acidic residues" evidence="26">
    <location>
        <begin position="30"/>
        <end position="41"/>
    </location>
</feature>
<dbReference type="GO" id="GO:0005765">
    <property type="term" value="C:lysosomal membrane"/>
    <property type="evidence" value="ECO:0007669"/>
    <property type="project" value="UniProtKB-SubCell"/>
</dbReference>
<dbReference type="GO" id="GO:0030672">
    <property type="term" value="C:synaptic vesicle membrane"/>
    <property type="evidence" value="ECO:0007669"/>
    <property type="project" value="UniProtKB-SubCell"/>
</dbReference>
<name>A0AAV2RQP2_MEGNR</name>
<proteinExistence type="predicted"/>
<evidence type="ECO:0000256" key="8">
    <source>
        <dbReference type="ARBA" id="ARBA00022847"/>
    </source>
</evidence>
<comment type="subcellular location">
    <subcellularLocation>
        <location evidence="2">Basolateral cell membrane</location>
        <topology evidence="2">Multi-pass membrane protein</topology>
    </subcellularLocation>
    <subcellularLocation>
        <location evidence="3">Cytoplasmic vesicle</location>
        <location evidence="3">Secretory vesicle membrane</location>
        <topology evidence="3">Multi-pass membrane protein</topology>
    </subcellularLocation>
    <subcellularLocation>
        <location evidence="1">Cytoplasmic vesicle</location>
        <location evidence="1">Secretory vesicle</location>
        <location evidence="1">Synaptic vesicle membrane</location>
    </subcellularLocation>
    <subcellularLocation>
        <location evidence="4">Lysosome membrane</location>
    </subcellularLocation>
</comment>
<evidence type="ECO:0000256" key="3">
    <source>
        <dbReference type="ARBA" id="ARBA00004638"/>
    </source>
</evidence>
<dbReference type="EMBL" id="CAXKWB010026430">
    <property type="protein sequence ID" value="CAL4130204.1"/>
    <property type="molecule type" value="Genomic_DNA"/>
</dbReference>
<evidence type="ECO:0000256" key="7">
    <source>
        <dbReference type="ARBA" id="ARBA00022692"/>
    </source>
</evidence>
<dbReference type="GO" id="GO:0015293">
    <property type="term" value="F:symporter activity"/>
    <property type="evidence" value="ECO:0007669"/>
    <property type="project" value="UniProtKB-KW"/>
</dbReference>
<sequence>MSAAPDDNRRVSFDDHQPKLINTSTNVLAQHDEKDENNGHKDDFYEVQPGVSSINLVDPAEPEVPKELWGGRHTLALLGFLGIAVVYAMRVNLSVAIVAMVKSKSNDSIHTEVCPVTDNSTDTGDEGGGEYDWDEGTQGLILGCFFYGYWVTNLIGGRAAEYFGGKLVFGVGIVATAVLTVISPVSVQDDPGFFIAIRVLEGATEGVTFPAMSYILASWMPPLERSKFSTLVYSGVQFGTIVTMPISGWLCDSDFLGGWPSVFYLFGGLGIIWGVAWFLLIHDDPQKHPRISQAEKDYILKHCGAKSEKPVAIPWREMVVSLPVWAAAIMHFGNNWGFYTLLTELPTYLKNIQHFDMKSNGVFSALPYLVMWIFSIIYGMVIDQLLNRGKVSNIFVRRMSMAIGAYGPMLGLVVMCFVDCDSTLAMVVLCFAVGLNGAIYCGYMCSSQDLAPNFAGTIMGITNTLATIPGFAAPAVIGAITKDNQTLPAWRAVFLLSSVVYLITATFYIVFIKADVQSWNEPKDNKNTEHEMKSIGKSGKM</sequence>
<comment type="function">
    <text evidence="21">Receptor for CM101, a polysaccharide produced by group B Streptococcus with antipathoangiogenic properties.</text>
</comment>
<keyword evidence="9 27" id="KW-1133">Transmembrane helix</keyword>
<keyword evidence="5" id="KW-0813">Transport</keyword>
<feature type="transmembrane region" description="Helical" evidence="27">
    <location>
        <begin position="401"/>
        <end position="418"/>
    </location>
</feature>
<reference evidence="29 30" key="1">
    <citation type="submission" date="2024-05" db="EMBL/GenBank/DDBJ databases">
        <authorList>
            <person name="Wallberg A."/>
        </authorList>
    </citation>
    <scope>NUCLEOTIDE SEQUENCE [LARGE SCALE GENOMIC DNA]</scope>
</reference>
<accession>A0AAV2RQP2</accession>
<evidence type="ECO:0000256" key="12">
    <source>
        <dbReference type="ARBA" id="ARBA00023180"/>
    </source>
</evidence>
<gene>
    <name evidence="29" type="ORF">MNOR_LOCUS26449</name>
</gene>
<feature type="transmembrane region" description="Helical" evidence="27">
    <location>
        <begin position="136"/>
        <end position="155"/>
    </location>
</feature>
<comment type="catalytic activity">
    <reaction evidence="17">
        <text>N-acetylneuraminate(in) + H(+)(in) = N-acetylneuraminate(out) + H(+)(out)</text>
        <dbReference type="Rhea" id="RHEA:28987"/>
        <dbReference type="ChEBI" id="CHEBI:15378"/>
        <dbReference type="ChEBI" id="CHEBI:35418"/>
    </reaction>
    <physiologicalReaction direction="right-to-left" evidence="17">
        <dbReference type="Rhea" id="RHEA:28989"/>
    </physiologicalReaction>
</comment>
<evidence type="ECO:0000256" key="14">
    <source>
        <dbReference type="ARBA" id="ARBA00023329"/>
    </source>
</evidence>
<dbReference type="InterPro" id="IPR050382">
    <property type="entry name" value="MFS_Na/Anion_cotransporter"/>
</dbReference>
<evidence type="ECO:0000256" key="18">
    <source>
        <dbReference type="ARBA" id="ARBA00051403"/>
    </source>
</evidence>
<feature type="region of interest" description="Disordered" evidence="26">
    <location>
        <begin position="522"/>
        <end position="541"/>
    </location>
</feature>
<evidence type="ECO:0000259" key="28">
    <source>
        <dbReference type="PROSITE" id="PS50850"/>
    </source>
</evidence>
<feature type="transmembrane region" description="Helical" evidence="27">
    <location>
        <begin position="489"/>
        <end position="511"/>
    </location>
</feature>
<feature type="transmembrane region" description="Helical" evidence="27">
    <location>
        <begin position="455"/>
        <end position="477"/>
    </location>
</feature>
<dbReference type="Gene3D" id="1.20.1250.20">
    <property type="entry name" value="MFS general substrate transporter like domains"/>
    <property type="match status" value="2"/>
</dbReference>
<evidence type="ECO:0000256" key="10">
    <source>
        <dbReference type="ARBA" id="ARBA00023018"/>
    </source>
</evidence>
<dbReference type="SUPFAM" id="SSF103473">
    <property type="entry name" value="MFS general substrate transporter"/>
    <property type="match status" value="1"/>
</dbReference>
<evidence type="ECO:0000256" key="16">
    <source>
        <dbReference type="ARBA" id="ARBA00050554"/>
    </source>
</evidence>
<evidence type="ECO:0000256" key="23">
    <source>
        <dbReference type="ARBA" id="ARBA00080244"/>
    </source>
</evidence>
<keyword evidence="11 27" id="KW-0472">Membrane</keyword>
<feature type="transmembrane region" description="Helical" evidence="27">
    <location>
        <begin position="424"/>
        <end position="443"/>
    </location>
</feature>
<evidence type="ECO:0000313" key="30">
    <source>
        <dbReference type="Proteomes" id="UP001497623"/>
    </source>
</evidence>
<feature type="compositionally biased region" description="Basic and acidic residues" evidence="26">
    <location>
        <begin position="1"/>
        <end position="18"/>
    </location>
</feature>
<dbReference type="GO" id="GO:0046942">
    <property type="term" value="P:carboxylic acid transport"/>
    <property type="evidence" value="ECO:0007669"/>
    <property type="project" value="UniProtKB-ARBA"/>
</dbReference>
<dbReference type="PANTHER" id="PTHR11662">
    <property type="entry name" value="SOLUTE CARRIER FAMILY 17"/>
    <property type="match status" value="1"/>
</dbReference>
<keyword evidence="13" id="KW-0458">Lysosome</keyword>
<feature type="region of interest" description="Disordered" evidence="26">
    <location>
        <begin position="1"/>
        <end position="41"/>
    </location>
</feature>
<dbReference type="Proteomes" id="UP001497623">
    <property type="component" value="Unassembled WGS sequence"/>
</dbReference>
<keyword evidence="7 27" id="KW-0812">Transmembrane</keyword>
<comment type="catalytic activity">
    <reaction evidence="15">
        <text>2 nitrate(out) + H(+)(out) = 2 nitrate(in) + H(+)(in)</text>
        <dbReference type="Rhea" id="RHEA:71539"/>
        <dbReference type="ChEBI" id="CHEBI:15378"/>
        <dbReference type="ChEBI" id="CHEBI:17632"/>
    </reaction>
    <physiologicalReaction direction="left-to-right" evidence="15">
        <dbReference type="Rhea" id="RHEA:71540"/>
    </physiologicalReaction>
</comment>
<keyword evidence="10" id="KW-0770">Synapse</keyword>
<dbReference type="InterPro" id="IPR020846">
    <property type="entry name" value="MFS_dom"/>
</dbReference>
<evidence type="ECO:0000313" key="29">
    <source>
        <dbReference type="EMBL" id="CAL4130204.1"/>
    </source>
</evidence>
<dbReference type="GO" id="GO:0006820">
    <property type="term" value="P:monoatomic anion transport"/>
    <property type="evidence" value="ECO:0007669"/>
    <property type="project" value="TreeGrafter"/>
</dbReference>
<organism evidence="29 30">
    <name type="scientific">Meganyctiphanes norvegica</name>
    <name type="common">Northern krill</name>
    <name type="synonym">Thysanopoda norvegica</name>
    <dbReference type="NCBI Taxonomy" id="48144"/>
    <lineage>
        <taxon>Eukaryota</taxon>
        <taxon>Metazoa</taxon>
        <taxon>Ecdysozoa</taxon>
        <taxon>Arthropoda</taxon>
        <taxon>Crustacea</taxon>
        <taxon>Multicrustacea</taxon>
        <taxon>Malacostraca</taxon>
        <taxon>Eumalacostraca</taxon>
        <taxon>Eucarida</taxon>
        <taxon>Euphausiacea</taxon>
        <taxon>Euphausiidae</taxon>
        <taxon>Meganyctiphanes</taxon>
    </lineage>
</organism>
<comment type="catalytic activity">
    <reaction evidence="16">
        <text>L-aspartate(out) = L-aspartate(in)</text>
        <dbReference type="Rhea" id="RHEA:66332"/>
        <dbReference type="ChEBI" id="CHEBI:29991"/>
    </reaction>
    <physiologicalReaction direction="left-to-right" evidence="16">
        <dbReference type="Rhea" id="RHEA:66333"/>
    </physiologicalReaction>
</comment>
<evidence type="ECO:0000256" key="17">
    <source>
        <dbReference type="ARBA" id="ARBA00050625"/>
    </source>
</evidence>
<comment type="catalytic activity">
    <reaction evidence="20">
        <text>D-glucuronate(out) + H(+)(out) = D-glucuronate(in) + H(+)(in)</text>
        <dbReference type="Rhea" id="RHEA:72591"/>
        <dbReference type="ChEBI" id="CHEBI:15378"/>
        <dbReference type="ChEBI" id="CHEBI:58720"/>
    </reaction>
    <physiologicalReaction direction="left-to-right" evidence="20">
        <dbReference type="Rhea" id="RHEA:72592"/>
    </physiologicalReaction>
</comment>
<evidence type="ECO:0000256" key="1">
    <source>
        <dbReference type="ARBA" id="ARBA00004432"/>
    </source>
</evidence>
<feature type="compositionally biased region" description="Basic and acidic residues" evidence="26">
    <location>
        <begin position="522"/>
        <end position="534"/>
    </location>
</feature>
<keyword evidence="12" id="KW-0325">Glycoprotein</keyword>
<feature type="transmembrane region" description="Helical" evidence="27">
    <location>
        <begin position="75"/>
        <end position="101"/>
    </location>
</feature>
<feature type="transmembrane region" description="Helical" evidence="27">
    <location>
        <begin position="262"/>
        <end position="281"/>
    </location>
</feature>
<feature type="transmembrane region" description="Helical" evidence="27">
    <location>
        <begin position="193"/>
        <end position="216"/>
    </location>
</feature>
<evidence type="ECO:0000256" key="11">
    <source>
        <dbReference type="ARBA" id="ARBA00023136"/>
    </source>
</evidence>
<comment type="caution">
    <text evidence="29">The sequence shown here is derived from an EMBL/GenBank/DDBJ whole genome shotgun (WGS) entry which is preliminary data.</text>
</comment>
<dbReference type="FunFam" id="1.20.1250.20:FF:000067">
    <property type="entry name" value="sialin isoform X2"/>
    <property type="match status" value="1"/>
</dbReference>
<feature type="non-terminal residue" evidence="29">
    <location>
        <position position="541"/>
    </location>
</feature>
<dbReference type="GO" id="GO:0016323">
    <property type="term" value="C:basolateral plasma membrane"/>
    <property type="evidence" value="ECO:0007669"/>
    <property type="project" value="UniProtKB-SubCell"/>
</dbReference>
<comment type="catalytic activity">
    <reaction evidence="19">
        <text>L-glutamate(out) = L-glutamate(in)</text>
        <dbReference type="Rhea" id="RHEA:66336"/>
        <dbReference type="ChEBI" id="CHEBI:29985"/>
    </reaction>
    <physiologicalReaction direction="left-to-right" evidence="19">
        <dbReference type="Rhea" id="RHEA:66337"/>
    </physiologicalReaction>
</comment>
<evidence type="ECO:0000256" key="2">
    <source>
        <dbReference type="ARBA" id="ARBA00004554"/>
    </source>
</evidence>
<evidence type="ECO:0000256" key="13">
    <source>
        <dbReference type="ARBA" id="ARBA00023228"/>
    </source>
</evidence>
<evidence type="ECO:0000256" key="21">
    <source>
        <dbReference type="ARBA" id="ARBA00056891"/>
    </source>
</evidence>